<keyword evidence="1" id="KW-1133">Transmembrane helix</keyword>
<accession>A0A4V3CQG2</accession>
<proteinExistence type="predicted"/>
<protein>
    <submittedName>
        <fullName evidence="2">Uncharacterized protein</fullName>
    </submittedName>
</protein>
<feature type="transmembrane region" description="Helical" evidence="1">
    <location>
        <begin position="44"/>
        <end position="64"/>
    </location>
</feature>
<sequence>MFAAVAMKYQRSPSVIALWVLAGLWSSVCLLAAVSSLVGSEPDAGSAVVGSILCGGLPLAAVWWHDYAQAHRPMPRPMMHPPSPLPPPPPRPQLPERLLLPWYRLAKAWDVVAELQRQGWIDGSSTRGVPESMKRLHRLAIADGMTDQLGGRRSGTVTQQITLLGDLLVALADEAVEHQATIGTDFTPATLAVAAQRLAADRAAYQELMELGGAWGERP</sequence>
<keyword evidence="1" id="KW-0472">Membrane</keyword>
<keyword evidence="3" id="KW-1185">Reference proteome</keyword>
<dbReference type="AlphaFoldDB" id="A0A4V3CQG2"/>
<dbReference type="Proteomes" id="UP000295087">
    <property type="component" value="Unassembled WGS sequence"/>
</dbReference>
<name>A0A4V3CQG2_NOCIG</name>
<feature type="transmembrane region" description="Helical" evidence="1">
    <location>
        <begin position="16"/>
        <end position="38"/>
    </location>
</feature>
<organism evidence="2 3">
    <name type="scientific">Nocardia ignorata</name>
    <dbReference type="NCBI Taxonomy" id="145285"/>
    <lineage>
        <taxon>Bacteria</taxon>
        <taxon>Bacillati</taxon>
        <taxon>Actinomycetota</taxon>
        <taxon>Actinomycetes</taxon>
        <taxon>Mycobacteriales</taxon>
        <taxon>Nocardiaceae</taxon>
        <taxon>Nocardia</taxon>
    </lineage>
</organism>
<evidence type="ECO:0000256" key="1">
    <source>
        <dbReference type="SAM" id="Phobius"/>
    </source>
</evidence>
<dbReference type="EMBL" id="SNXK01000001">
    <property type="protein sequence ID" value="TDP42169.1"/>
    <property type="molecule type" value="Genomic_DNA"/>
</dbReference>
<reference evidence="2 3" key="1">
    <citation type="submission" date="2019-03" db="EMBL/GenBank/DDBJ databases">
        <title>Genomic Encyclopedia of Type Strains, Phase IV (KMG-IV): sequencing the most valuable type-strain genomes for metagenomic binning, comparative biology and taxonomic classification.</title>
        <authorList>
            <person name="Goeker M."/>
        </authorList>
    </citation>
    <scope>NUCLEOTIDE SEQUENCE [LARGE SCALE GENOMIC DNA]</scope>
    <source>
        <strain evidence="2 3">DSM 44496</strain>
    </source>
</reference>
<keyword evidence="1" id="KW-0812">Transmembrane</keyword>
<gene>
    <name evidence="2" type="ORF">DFR75_1011279</name>
</gene>
<evidence type="ECO:0000313" key="2">
    <source>
        <dbReference type="EMBL" id="TDP42169.1"/>
    </source>
</evidence>
<comment type="caution">
    <text evidence="2">The sequence shown here is derived from an EMBL/GenBank/DDBJ whole genome shotgun (WGS) entry which is preliminary data.</text>
</comment>
<evidence type="ECO:0000313" key="3">
    <source>
        <dbReference type="Proteomes" id="UP000295087"/>
    </source>
</evidence>